<comment type="caution">
    <text evidence="2">The sequence shown here is derived from an EMBL/GenBank/DDBJ whole genome shotgun (WGS) entry which is preliminary data.</text>
</comment>
<dbReference type="OrthoDB" id="8688146at2"/>
<dbReference type="EMBL" id="QEKO01000001">
    <property type="protein sequence ID" value="PVY68625.1"/>
    <property type="molecule type" value="Genomic_DNA"/>
</dbReference>
<sequence>MNGQQLADIGIETARQHAEAVTTSWTELVMARLEAWAPRQREPFALEDFRFHIERHFEELIPPSPNAWGVIGRLGVSRGILKPTREYRSARSPGTHGHPVPTYTAAQKQNPATAPTVPGPSSAHA</sequence>
<name>A0A2U1CRU9_9BURK</name>
<proteinExistence type="predicted"/>
<evidence type="ECO:0000256" key="1">
    <source>
        <dbReference type="SAM" id="MobiDB-lite"/>
    </source>
</evidence>
<dbReference type="AlphaFoldDB" id="A0A2U1CRU9"/>
<evidence type="ECO:0000313" key="2">
    <source>
        <dbReference type="EMBL" id="PVY68625.1"/>
    </source>
</evidence>
<reference evidence="2 3" key="1">
    <citation type="submission" date="2018-04" db="EMBL/GenBank/DDBJ databases">
        <title>Genomic Encyclopedia of Type Strains, Phase IV (KMG-IV): sequencing the most valuable type-strain genomes for metagenomic binning, comparative biology and taxonomic classification.</title>
        <authorList>
            <person name="Goeker M."/>
        </authorList>
    </citation>
    <scope>NUCLEOTIDE SEQUENCE [LARGE SCALE GENOMIC DNA]</scope>
    <source>
        <strain evidence="2 3">DSM 10065</strain>
    </source>
</reference>
<evidence type="ECO:0000313" key="3">
    <source>
        <dbReference type="Proteomes" id="UP000246145"/>
    </source>
</evidence>
<accession>A0A2U1CRU9</accession>
<keyword evidence="3" id="KW-1185">Reference proteome</keyword>
<feature type="region of interest" description="Disordered" evidence="1">
    <location>
        <begin position="85"/>
        <end position="125"/>
    </location>
</feature>
<feature type="compositionally biased region" description="Polar residues" evidence="1">
    <location>
        <begin position="104"/>
        <end position="113"/>
    </location>
</feature>
<organism evidence="2 3">
    <name type="scientific">Pusillimonas noertemannii</name>
    <dbReference type="NCBI Taxonomy" id="305977"/>
    <lineage>
        <taxon>Bacteria</taxon>
        <taxon>Pseudomonadati</taxon>
        <taxon>Pseudomonadota</taxon>
        <taxon>Betaproteobacteria</taxon>
        <taxon>Burkholderiales</taxon>
        <taxon>Alcaligenaceae</taxon>
        <taxon>Pusillimonas</taxon>
    </lineage>
</organism>
<protein>
    <submittedName>
        <fullName evidence="2">Uncharacterized protein</fullName>
    </submittedName>
</protein>
<dbReference type="Proteomes" id="UP000246145">
    <property type="component" value="Unassembled WGS sequence"/>
</dbReference>
<dbReference type="RefSeq" id="WP_133244262.1">
    <property type="nucleotide sequence ID" value="NZ_JACCEX010000001.1"/>
</dbReference>
<gene>
    <name evidence="2" type="ORF">C7440_1036</name>
</gene>